<dbReference type="RefSeq" id="WP_307691522.1">
    <property type="nucleotide sequence ID" value="NZ_JAUSRO010000014.1"/>
</dbReference>
<comment type="caution">
    <text evidence="4">The sequence shown here is derived from an EMBL/GenBank/DDBJ whole genome shotgun (WGS) entry which is preliminary data.</text>
</comment>
<feature type="domain" description="HTH araC/xylS-type" evidence="3">
    <location>
        <begin position="177"/>
        <end position="277"/>
    </location>
</feature>
<reference evidence="4 5" key="1">
    <citation type="submission" date="2023-07" db="EMBL/GenBank/DDBJ databases">
        <title>Sorghum-associated microbial communities from plants grown in Nebraska, USA.</title>
        <authorList>
            <person name="Schachtman D."/>
        </authorList>
    </citation>
    <scope>NUCLEOTIDE SEQUENCE [LARGE SCALE GENOMIC DNA]</scope>
    <source>
        <strain evidence="4 5">DS1607</strain>
    </source>
</reference>
<dbReference type="InterPro" id="IPR011051">
    <property type="entry name" value="RmlC_Cupin_sf"/>
</dbReference>
<dbReference type="PROSITE" id="PS01124">
    <property type="entry name" value="HTH_ARAC_FAMILY_2"/>
    <property type="match status" value="1"/>
</dbReference>
<keyword evidence="5" id="KW-1185">Reference proteome</keyword>
<dbReference type="Pfam" id="PF12833">
    <property type="entry name" value="HTH_18"/>
    <property type="match status" value="1"/>
</dbReference>
<gene>
    <name evidence="4" type="ORF">J2W36_004019</name>
</gene>
<dbReference type="SUPFAM" id="SSF46689">
    <property type="entry name" value="Homeodomain-like"/>
    <property type="match status" value="1"/>
</dbReference>
<dbReference type="InterPro" id="IPR009057">
    <property type="entry name" value="Homeodomain-like_sf"/>
</dbReference>
<dbReference type="CDD" id="cd06124">
    <property type="entry name" value="cupin_NimR-like_N"/>
    <property type="match status" value="1"/>
</dbReference>
<evidence type="ECO:0000313" key="5">
    <source>
        <dbReference type="Proteomes" id="UP001226867"/>
    </source>
</evidence>
<dbReference type="PANTHER" id="PTHR11019">
    <property type="entry name" value="HTH-TYPE TRANSCRIPTIONAL REGULATOR NIMR"/>
    <property type="match status" value="1"/>
</dbReference>
<dbReference type="InterPro" id="IPR018060">
    <property type="entry name" value="HTH_AraC"/>
</dbReference>
<evidence type="ECO:0000259" key="3">
    <source>
        <dbReference type="PROSITE" id="PS01124"/>
    </source>
</evidence>
<dbReference type="PANTHER" id="PTHR11019:SF159">
    <property type="entry name" value="TRANSCRIPTIONAL REGULATOR-RELATED"/>
    <property type="match status" value="1"/>
</dbReference>
<evidence type="ECO:0000256" key="1">
    <source>
        <dbReference type="ARBA" id="ARBA00023015"/>
    </source>
</evidence>
<dbReference type="SUPFAM" id="SSF51182">
    <property type="entry name" value="RmlC-like cupins"/>
    <property type="match status" value="1"/>
</dbReference>
<proteinExistence type="predicted"/>
<evidence type="ECO:0000313" key="4">
    <source>
        <dbReference type="EMBL" id="MDP9901749.1"/>
    </source>
</evidence>
<dbReference type="Proteomes" id="UP001226867">
    <property type="component" value="Unassembled WGS sequence"/>
</dbReference>
<dbReference type="SMART" id="SM00342">
    <property type="entry name" value="HTH_ARAC"/>
    <property type="match status" value="1"/>
</dbReference>
<evidence type="ECO:0000256" key="2">
    <source>
        <dbReference type="ARBA" id="ARBA00023163"/>
    </source>
</evidence>
<sequence length="295" mass="32344">MPAIPSTKQQAVISPNVALFDLSERVDGPLLIAVWGSEKTDSEFQLGTRETGWHQHLRGQIFCIENGLVHVRTGQGSWLLPPHRAGWVPPGMPHMANISGVMSGWNVLVTPEAARALPTDPCVVGVSELMRALVRRAVGWSGQGRLTAAQRRVTAVLLDELRLAPREPLHLPMPTDRRLLRIAHAVLEAPGDTRTLDEWASWAGLSPRSLTRLCQSELGMSFAQWRQQAGLVHALESLARGESVARVSDALGYATPSNFIAMFRRAFGESPARYFANRAGPGRAPWAPNTEHEAR</sequence>
<protein>
    <submittedName>
        <fullName evidence="4">AraC-like DNA-binding protein</fullName>
    </submittedName>
</protein>
<keyword evidence="2" id="KW-0804">Transcription</keyword>
<dbReference type="Gene3D" id="1.10.10.60">
    <property type="entry name" value="Homeodomain-like"/>
    <property type="match status" value="1"/>
</dbReference>
<name>A0ABT9SBM5_9BURK</name>
<keyword evidence="1" id="KW-0805">Transcription regulation</keyword>
<accession>A0ABT9SBM5</accession>
<dbReference type="EMBL" id="JAUSRO010000014">
    <property type="protein sequence ID" value="MDP9901749.1"/>
    <property type="molecule type" value="Genomic_DNA"/>
</dbReference>
<organism evidence="4 5">
    <name type="scientific">Variovorax ginsengisoli</name>
    <dbReference type="NCBI Taxonomy" id="363844"/>
    <lineage>
        <taxon>Bacteria</taxon>
        <taxon>Pseudomonadati</taxon>
        <taxon>Pseudomonadota</taxon>
        <taxon>Betaproteobacteria</taxon>
        <taxon>Burkholderiales</taxon>
        <taxon>Comamonadaceae</taxon>
        <taxon>Variovorax</taxon>
    </lineage>
</organism>